<reference evidence="1 2" key="1">
    <citation type="journal article" date="2020" name="ISME J.">
        <title>Uncovering the hidden diversity of litter-decomposition mechanisms in mushroom-forming fungi.</title>
        <authorList>
            <person name="Floudas D."/>
            <person name="Bentzer J."/>
            <person name="Ahren D."/>
            <person name="Johansson T."/>
            <person name="Persson P."/>
            <person name="Tunlid A."/>
        </authorList>
    </citation>
    <scope>NUCLEOTIDE SEQUENCE [LARGE SCALE GENOMIC DNA]</scope>
    <source>
        <strain evidence="1 2">CBS 291.85</strain>
    </source>
</reference>
<gene>
    <name evidence="1" type="ORF">D9758_015725</name>
</gene>
<organism evidence="1 2">
    <name type="scientific">Tetrapyrgos nigripes</name>
    <dbReference type="NCBI Taxonomy" id="182062"/>
    <lineage>
        <taxon>Eukaryota</taxon>
        <taxon>Fungi</taxon>
        <taxon>Dikarya</taxon>
        <taxon>Basidiomycota</taxon>
        <taxon>Agaricomycotina</taxon>
        <taxon>Agaricomycetes</taxon>
        <taxon>Agaricomycetidae</taxon>
        <taxon>Agaricales</taxon>
        <taxon>Marasmiineae</taxon>
        <taxon>Marasmiaceae</taxon>
        <taxon>Tetrapyrgos</taxon>
    </lineage>
</organism>
<evidence type="ECO:0008006" key="3">
    <source>
        <dbReference type="Google" id="ProtNLM"/>
    </source>
</evidence>
<dbReference type="OrthoDB" id="3006962at2759"/>
<comment type="caution">
    <text evidence="1">The sequence shown here is derived from an EMBL/GenBank/DDBJ whole genome shotgun (WGS) entry which is preliminary data.</text>
</comment>
<dbReference type="SUPFAM" id="SSF56112">
    <property type="entry name" value="Protein kinase-like (PK-like)"/>
    <property type="match status" value="1"/>
</dbReference>
<dbReference type="Proteomes" id="UP000559256">
    <property type="component" value="Unassembled WGS sequence"/>
</dbReference>
<dbReference type="EMBL" id="JAACJM010000099">
    <property type="protein sequence ID" value="KAF5346806.1"/>
    <property type="molecule type" value="Genomic_DNA"/>
</dbReference>
<sequence>MFAICLDTSSLTNVAFSALSDCLLTYGISDIIPANNSDSLTKIVQDYCKPQAEVLLIGTPQRIFHSLIRRLTLSTTRLPSLVAVWDGTTEDELVAARLPWEPVRQAWLNDTTSDLRDAARKASKTFATASFTVQSFISGEATRIGGSFAKSGVQRYFRKQASGLGSIKLGDEMNFYRSLPEHLRGHYPTLLFSSRDEHGVSFGIDYKQVPNLRDLLLNCDISASQAASALKQVLQYEYGQAYMGHLVPTPPNYLEDYHFHRVWRRMQISCDLDPTFVDLISAEWLVINGKRMPNIPTMLYVLENSSAAKKILVPEYVSPYVHSDLHLENILVDRQNNTIWLVDPRGYPVCDIYYDLGKLTHSYNSNYDLLHEGRHETSLRFETDSSSCVKTAIVDFTFVATKLTALYAELNELMRTVTYETLGAKTDEEKKMVDIRVLFNEAMHLCSDMPFHINKNSKPNVAFPIYATGAKLLAEVLEMLGIDPMGCSGSGVADIALERLRDMGTKKWAFEA</sequence>
<keyword evidence="2" id="KW-1185">Reference proteome</keyword>
<dbReference type="AlphaFoldDB" id="A0A8H5CRR9"/>
<evidence type="ECO:0000313" key="1">
    <source>
        <dbReference type="EMBL" id="KAF5346806.1"/>
    </source>
</evidence>
<name>A0A8H5CRR9_9AGAR</name>
<accession>A0A8H5CRR9</accession>
<evidence type="ECO:0000313" key="2">
    <source>
        <dbReference type="Proteomes" id="UP000559256"/>
    </source>
</evidence>
<dbReference type="InterPro" id="IPR011009">
    <property type="entry name" value="Kinase-like_dom_sf"/>
</dbReference>
<protein>
    <recommendedName>
        <fullName evidence="3">Aminoglycoside phosphotransferase domain-containing protein</fullName>
    </recommendedName>
</protein>
<proteinExistence type="predicted"/>